<feature type="domain" description="PseI/NeuA/B-like" evidence="1">
    <location>
        <begin position="45"/>
        <end position="270"/>
    </location>
</feature>
<dbReference type="EMBL" id="MGJD01000013">
    <property type="protein sequence ID" value="OGN00897.1"/>
    <property type="molecule type" value="Genomic_DNA"/>
</dbReference>
<dbReference type="InterPro" id="IPR003329">
    <property type="entry name" value="Cytidylyl_trans"/>
</dbReference>
<dbReference type="Proteomes" id="UP000177117">
    <property type="component" value="Unassembled WGS sequence"/>
</dbReference>
<dbReference type="Pfam" id="PF02348">
    <property type="entry name" value="CTP_transf_3"/>
    <property type="match status" value="1"/>
</dbReference>
<dbReference type="SUPFAM" id="SSF53448">
    <property type="entry name" value="Nucleotide-diphospho-sugar transferases"/>
    <property type="match status" value="1"/>
</dbReference>
<organism evidence="2 3">
    <name type="scientific">Candidatus Yanofskybacteria bacterium RIFCSPHIGHO2_01_FULL_41_53</name>
    <dbReference type="NCBI Taxonomy" id="1802663"/>
    <lineage>
        <taxon>Bacteria</taxon>
        <taxon>Candidatus Yanofskyibacteriota</taxon>
    </lineage>
</organism>
<evidence type="ECO:0000313" key="3">
    <source>
        <dbReference type="Proteomes" id="UP000177117"/>
    </source>
</evidence>
<evidence type="ECO:0000313" key="2">
    <source>
        <dbReference type="EMBL" id="OGN00897.1"/>
    </source>
</evidence>
<proteinExistence type="predicted"/>
<gene>
    <name evidence="2" type="ORF">A2650_02020</name>
</gene>
<dbReference type="SUPFAM" id="SSF51569">
    <property type="entry name" value="Aldolase"/>
    <property type="match status" value="1"/>
</dbReference>
<dbReference type="AlphaFoldDB" id="A0A1F8EJ52"/>
<dbReference type="PANTHER" id="PTHR42966">
    <property type="entry name" value="N-ACETYLNEURAMINATE SYNTHASE"/>
    <property type="match status" value="1"/>
</dbReference>
<reference evidence="2 3" key="1">
    <citation type="journal article" date="2016" name="Nat. Commun.">
        <title>Thousands of microbial genomes shed light on interconnected biogeochemical processes in an aquifer system.</title>
        <authorList>
            <person name="Anantharaman K."/>
            <person name="Brown C.T."/>
            <person name="Hug L.A."/>
            <person name="Sharon I."/>
            <person name="Castelle C.J."/>
            <person name="Probst A.J."/>
            <person name="Thomas B.C."/>
            <person name="Singh A."/>
            <person name="Wilkins M.J."/>
            <person name="Karaoz U."/>
            <person name="Brodie E.L."/>
            <person name="Williams K.H."/>
            <person name="Hubbard S.S."/>
            <person name="Banfield J.F."/>
        </authorList>
    </citation>
    <scope>NUCLEOTIDE SEQUENCE [LARGE SCALE GENOMIC DNA]</scope>
</reference>
<dbReference type="InterPro" id="IPR013132">
    <property type="entry name" value="PseI/NeuA/B-like_N"/>
</dbReference>
<dbReference type="InterPro" id="IPR051690">
    <property type="entry name" value="PseI-like"/>
</dbReference>
<accession>A0A1F8EJ52</accession>
<dbReference type="Gene3D" id="3.20.20.70">
    <property type="entry name" value="Aldolase class I"/>
    <property type="match status" value="1"/>
</dbReference>
<dbReference type="Pfam" id="PF03102">
    <property type="entry name" value="NeuB"/>
    <property type="match status" value="1"/>
</dbReference>
<dbReference type="Gene3D" id="3.90.550.10">
    <property type="entry name" value="Spore Coat Polysaccharide Biosynthesis Protein SpsA, Chain A"/>
    <property type="match status" value="1"/>
</dbReference>
<dbReference type="GO" id="GO:0047444">
    <property type="term" value="F:N-acylneuraminate-9-phosphate synthase activity"/>
    <property type="evidence" value="ECO:0007669"/>
    <property type="project" value="TreeGrafter"/>
</dbReference>
<evidence type="ECO:0000259" key="1">
    <source>
        <dbReference type="Pfam" id="PF03102"/>
    </source>
</evidence>
<sequence length="606" mass="69559">MRTYLLFEIANSHGGSKDYVYKLIDALPQGKNTRLRQGFGGQAGIKFQVFKYDQLALKDYEWYKVYVKLFFDKASWKKILLYTKGKGFDIWIDVFDLYSVEVLKDNLNLVTGIKLQSSVLDNLRVLKGLSEVIRGKKIKVILNVAGREIDNIKEILTDIRAGYFSNEIMLQCGFQAYPTDAEDLTIHKIHVLKSEFPDLVVSYADHVDGKSPLAFDVPVFAVLAGAGHIEKHVCLDRKKTKYDFQSAVEPHELTLLLYKLKECEKILGTKLISEKEANYLKTTIEKPITSVDIRARDVINLKNFDFRRTSQEGLTVGELKEMMKKRYVFSKDVKTGQTIKKSSLKKARIGVLIACRMKSTRLKHKAVLPIGKFSSIERCIINAKKIKSADEIILATSALAEDQILKKYALKHKIRFFAGDPEDVIARFLGATEKYNLDIAIRVTGDCPIVSYEMAEFILQRHFEKGNDYTGPKAFAVGQNSEIYSVNTLKRVLEYLGDARHSEYMTWYMLTNKDIFQVDMAELPKEWVRNYRLTLDVQEDLDMFNALFEKLGIKEPSIKNVFDVIDKNPRIHELNDAIGLKYKTDQKLIDLLTRETKINPPRPKRL</sequence>
<name>A0A1F8EJ52_9BACT</name>
<protein>
    <recommendedName>
        <fullName evidence="1">PseI/NeuA/B-like domain-containing protein</fullName>
    </recommendedName>
</protein>
<dbReference type="GO" id="GO:0016051">
    <property type="term" value="P:carbohydrate biosynthetic process"/>
    <property type="evidence" value="ECO:0007669"/>
    <property type="project" value="InterPro"/>
</dbReference>
<dbReference type="PANTHER" id="PTHR42966:SF1">
    <property type="entry name" value="SIALIC ACID SYNTHASE"/>
    <property type="match status" value="1"/>
</dbReference>
<comment type="caution">
    <text evidence="2">The sequence shown here is derived from an EMBL/GenBank/DDBJ whole genome shotgun (WGS) entry which is preliminary data.</text>
</comment>
<dbReference type="InterPro" id="IPR029044">
    <property type="entry name" value="Nucleotide-diphossugar_trans"/>
</dbReference>
<dbReference type="InterPro" id="IPR013785">
    <property type="entry name" value="Aldolase_TIM"/>
</dbReference>